<name>A0A098Q0M3_9XANT</name>
<keyword evidence="3" id="KW-0201">Cytochrome c-type biogenesis</keyword>
<keyword evidence="4" id="KW-1015">Disulfide bond</keyword>
<dbReference type="PANTHER" id="PTHR42852:SF6">
    <property type="entry name" value="THIOL:DISULFIDE INTERCHANGE PROTEIN DSBE"/>
    <property type="match status" value="1"/>
</dbReference>
<evidence type="ECO:0000256" key="3">
    <source>
        <dbReference type="ARBA" id="ARBA00022748"/>
    </source>
</evidence>
<dbReference type="PANTHER" id="PTHR42852">
    <property type="entry name" value="THIOL:DISULFIDE INTERCHANGE PROTEIN DSBE"/>
    <property type="match status" value="1"/>
</dbReference>
<gene>
    <name evidence="6" type="ORF">GW15_0207555</name>
</gene>
<dbReference type="GO" id="GO:0017004">
    <property type="term" value="P:cytochrome complex assembly"/>
    <property type="evidence" value="ECO:0007669"/>
    <property type="project" value="UniProtKB-KW"/>
</dbReference>
<comment type="subcellular location">
    <subcellularLocation>
        <location evidence="1">Cell inner membrane</location>
        <topology evidence="1">Single-pass membrane protein</topology>
        <orientation evidence="1">Periplasmic side</orientation>
    </subcellularLocation>
</comment>
<dbReference type="InterPro" id="IPR004799">
    <property type="entry name" value="Periplasmic_diS_OxRdtase_DsbE"/>
</dbReference>
<dbReference type="InterPro" id="IPR013766">
    <property type="entry name" value="Thioredoxin_domain"/>
</dbReference>
<organism evidence="6 7">
    <name type="scientific">Xanthomonas axonopodis pv. vasculorum</name>
    <dbReference type="NCBI Taxonomy" id="325777"/>
    <lineage>
        <taxon>Bacteria</taxon>
        <taxon>Pseudomonadati</taxon>
        <taxon>Pseudomonadota</taxon>
        <taxon>Gammaproteobacteria</taxon>
        <taxon>Lysobacterales</taxon>
        <taxon>Lysobacteraceae</taxon>
        <taxon>Xanthomonas</taxon>
    </lineage>
</organism>
<keyword evidence="5" id="KW-0676">Redox-active center</keyword>
<evidence type="ECO:0000256" key="4">
    <source>
        <dbReference type="ARBA" id="ARBA00023157"/>
    </source>
</evidence>
<dbReference type="Proteomes" id="UP000028012">
    <property type="component" value="Unassembled WGS sequence"/>
</dbReference>
<dbReference type="InterPro" id="IPR013740">
    <property type="entry name" value="Redoxin"/>
</dbReference>
<proteinExistence type="inferred from homology"/>
<dbReference type="Pfam" id="PF08534">
    <property type="entry name" value="Redoxin"/>
    <property type="match status" value="1"/>
</dbReference>
<evidence type="ECO:0000256" key="2">
    <source>
        <dbReference type="ARBA" id="ARBA00007758"/>
    </source>
</evidence>
<dbReference type="EMBL" id="JPHD02000058">
    <property type="protein sequence ID" value="KGE52566.1"/>
    <property type="molecule type" value="Genomic_DNA"/>
</dbReference>
<evidence type="ECO:0000313" key="7">
    <source>
        <dbReference type="Proteomes" id="UP000028012"/>
    </source>
</evidence>
<accession>A0A098Q0M3</accession>
<dbReference type="NCBIfam" id="TIGR00385">
    <property type="entry name" value="dsbE"/>
    <property type="match status" value="1"/>
</dbReference>
<dbReference type="Gene3D" id="3.40.30.10">
    <property type="entry name" value="Glutaredoxin"/>
    <property type="match status" value="1"/>
</dbReference>
<dbReference type="eggNOG" id="COG0526">
    <property type="taxonomic scope" value="Bacteria"/>
</dbReference>
<dbReference type="InterPro" id="IPR036249">
    <property type="entry name" value="Thioredoxin-like_sf"/>
</dbReference>
<sequence>MNRLLPLLPLLGFLLLAALFGLGIAWTMQHNPREVPSPLIGKPAPAFSLPRLDQPEQRVSRDQLLGKPYVLNVFGSWCAECVHEHPVLMAQASRLGVPLIGYNYKNAPADATAWLARLGNPYAVVMADEAGQTAIDFGVYGAPETFLIDAQGVIRYKHIGVLTPDAINGELLPAIAALPKGTP</sequence>
<dbReference type="GO" id="GO:0005886">
    <property type="term" value="C:plasma membrane"/>
    <property type="evidence" value="ECO:0007669"/>
    <property type="project" value="UniProtKB-SubCell"/>
</dbReference>
<dbReference type="GO" id="GO:0030288">
    <property type="term" value="C:outer membrane-bounded periplasmic space"/>
    <property type="evidence" value="ECO:0007669"/>
    <property type="project" value="InterPro"/>
</dbReference>
<evidence type="ECO:0000256" key="5">
    <source>
        <dbReference type="ARBA" id="ARBA00023284"/>
    </source>
</evidence>
<dbReference type="PROSITE" id="PS51352">
    <property type="entry name" value="THIOREDOXIN_2"/>
    <property type="match status" value="1"/>
</dbReference>
<dbReference type="HOGENOM" id="CLU_042529_19_1_6"/>
<dbReference type="RefSeq" id="WP_042822034.1">
    <property type="nucleotide sequence ID" value="NZ_CP053649.1"/>
</dbReference>
<dbReference type="AlphaFoldDB" id="A0A098Q0M3"/>
<evidence type="ECO:0000256" key="1">
    <source>
        <dbReference type="ARBA" id="ARBA00004383"/>
    </source>
</evidence>
<comment type="caution">
    <text evidence="6">The sequence shown here is derived from an EMBL/GenBank/DDBJ whole genome shotgun (WGS) entry which is preliminary data.</text>
</comment>
<comment type="similarity">
    <text evidence="2">Belongs to the thioredoxin family. DsbE subfamily.</text>
</comment>
<dbReference type="STRING" id="325777.GW15_0207555"/>
<dbReference type="GO" id="GO:0015036">
    <property type="term" value="F:disulfide oxidoreductase activity"/>
    <property type="evidence" value="ECO:0007669"/>
    <property type="project" value="InterPro"/>
</dbReference>
<dbReference type="CDD" id="cd03010">
    <property type="entry name" value="TlpA_like_DsbE"/>
    <property type="match status" value="1"/>
</dbReference>
<dbReference type="GeneID" id="58002808"/>
<dbReference type="InterPro" id="IPR050553">
    <property type="entry name" value="Thioredoxin_ResA/DsbE_sf"/>
</dbReference>
<dbReference type="SUPFAM" id="SSF52833">
    <property type="entry name" value="Thioredoxin-like"/>
    <property type="match status" value="1"/>
</dbReference>
<reference evidence="6 7" key="1">
    <citation type="submission" date="2014-09" db="EMBL/GenBank/DDBJ databases">
        <title>A draft genome sequence for Xanthomonas axonopodis pv. vasculorum NCPPB 900.</title>
        <authorList>
            <person name="Harrison J."/>
            <person name="Studholme D.J."/>
        </authorList>
    </citation>
    <scope>NUCLEOTIDE SEQUENCE [LARGE SCALE GENOMIC DNA]</scope>
    <source>
        <strain evidence="6 7">NCPPB 900</strain>
    </source>
</reference>
<protein>
    <submittedName>
        <fullName evidence="6">Thiol:disulfide interchange protein</fullName>
    </submittedName>
</protein>
<evidence type="ECO:0000313" key="6">
    <source>
        <dbReference type="EMBL" id="KGE52566.1"/>
    </source>
</evidence>